<evidence type="ECO:0000313" key="2">
    <source>
        <dbReference type="EMBL" id="ORX84298.1"/>
    </source>
</evidence>
<feature type="transmembrane region" description="Helical" evidence="1">
    <location>
        <begin position="235"/>
        <end position="254"/>
    </location>
</feature>
<dbReference type="EMBL" id="MCFG01000055">
    <property type="protein sequence ID" value="ORX84298.1"/>
    <property type="molecule type" value="Genomic_DNA"/>
</dbReference>
<dbReference type="Proteomes" id="UP000193944">
    <property type="component" value="Unassembled WGS sequence"/>
</dbReference>
<gene>
    <name evidence="2" type="ORF">BCR32DRAFT_326017</name>
</gene>
<proteinExistence type="predicted"/>
<feature type="transmembrane region" description="Helical" evidence="1">
    <location>
        <begin position="155"/>
        <end position="174"/>
    </location>
</feature>
<feature type="transmembrane region" description="Helical" evidence="1">
    <location>
        <begin position="111"/>
        <end position="134"/>
    </location>
</feature>
<accession>A0A1Y1XEW4</accession>
<organism evidence="2 3">
    <name type="scientific">Anaeromyces robustus</name>
    <dbReference type="NCBI Taxonomy" id="1754192"/>
    <lineage>
        <taxon>Eukaryota</taxon>
        <taxon>Fungi</taxon>
        <taxon>Fungi incertae sedis</taxon>
        <taxon>Chytridiomycota</taxon>
        <taxon>Chytridiomycota incertae sedis</taxon>
        <taxon>Neocallimastigomycetes</taxon>
        <taxon>Neocallimastigales</taxon>
        <taxon>Neocallimastigaceae</taxon>
        <taxon>Anaeromyces</taxon>
    </lineage>
</organism>
<name>A0A1Y1XEW4_9FUNG</name>
<evidence type="ECO:0000256" key="1">
    <source>
        <dbReference type="SAM" id="Phobius"/>
    </source>
</evidence>
<feature type="transmembrane region" description="Helical" evidence="1">
    <location>
        <begin position="186"/>
        <end position="210"/>
    </location>
</feature>
<protein>
    <submittedName>
        <fullName evidence="2">Uncharacterized protein</fullName>
    </submittedName>
</protein>
<feature type="transmembrane region" description="Helical" evidence="1">
    <location>
        <begin position="74"/>
        <end position="91"/>
    </location>
</feature>
<comment type="caution">
    <text evidence="2">The sequence shown here is derived from an EMBL/GenBank/DDBJ whole genome shotgun (WGS) entry which is preliminary data.</text>
</comment>
<reference evidence="2 3" key="2">
    <citation type="submission" date="2016-08" db="EMBL/GenBank/DDBJ databases">
        <title>Pervasive Adenine N6-methylation of Active Genes in Fungi.</title>
        <authorList>
            <consortium name="DOE Joint Genome Institute"/>
            <person name="Mondo S.J."/>
            <person name="Dannebaum R.O."/>
            <person name="Kuo R.C."/>
            <person name="Labutti K."/>
            <person name="Haridas S."/>
            <person name="Kuo A."/>
            <person name="Salamov A."/>
            <person name="Ahrendt S.R."/>
            <person name="Lipzen A."/>
            <person name="Sullivan W."/>
            <person name="Andreopoulos W.B."/>
            <person name="Clum A."/>
            <person name="Lindquist E."/>
            <person name="Daum C."/>
            <person name="Ramamoorthy G.K."/>
            <person name="Gryganskyi A."/>
            <person name="Culley D."/>
            <person name="Magnuson J.K."/>
            <person name="James T.Y."/>
            <person name="O'Malley M.A."/>
            <person name="Stajich J.E."/>
            <person name="Spatafora J.W."/>
            <person name="Visel A."/>
            <person name="Grigoriev I.V."/>
        </authorList>
    </citation>
    <scope>NUCLEOTIDE SEQUENCE [LARGE SCALE GENOMIC DNA]</scope>
    <source>
        <strain evidence="2 3">S4</strain>
    </source>
</reference>
<keyword evidence="1" id="KW-1133">Transmembrane helix</keyword>
<keyword evidence="1" id="KW-0812">Transmembrane</keyword>
<keyword evidence="3" id="KW-1185">Reference proteome</keyword>
<sequence>MNYTHTNGLDESIFNKETTSLYRFNVNSSTCYGSDFDDIYTGFSAQFAESDCYTFVIQFIIVTLMYTNVGRGKYWLLLFLASLAGVCGAFIENGTLAVICQVKYKNPNGSFKFIPSFLVNEIFWISNEFSVPILNLIKMQAFSKERLAQMMKYPIMILIIPYIIFRFMIGYYRMTYGYLLDTKIRALHAGAFTVMAIADILCTISILHFVRKSKHDRTVLNRNNDIKSHVKRSSYTTLIIIDIACVFLCTLELVTDIGPLKDVISSSYVVPFRCIKDSFALILATDALIFKYEVNIESSSGSNGYSGSYGYQKSSGNNFKYSTSNNDTKYSTSKNGNSYSKNKYGNDQMASITPYNYPTFDMEAYSKSPGKNKSIIKNYSNIKTSNLMDDKYGTIGGGNKSYDIGYNPNKNFGFLN</sequence>
<dbReference type="AlphaFoldDB" id="A0A1Y1XEW4"/>
<evidence type="ECO:0000313" key="3">
    <source>
        <dbReference type="Proteomes" id="UP000193944"/>
    </source>
</evidence>
<reference evidence="2 3" key="1">
    <citation type="submission" date="2016-08" db="EMBL/GenBank/DDBJ databases">
        <title>A Parts List for Fungal Cellulosomes Revealed by Comparative Genomics.</title>
        <authorList>
            <consortium name="DOE Joint Genome Institute"/>
            <person name="Haitjema C.H."/>
            <person name="Gilmore S.P."/>
            <person name="Henske J.K."/>
            <person name="Solomon K.V."/>
            <person name="De Groot R."/>
            <person name="Kuo A."/>
            <person name="Mondo S.J."/>
            <person name="Salamov A.A."/>
            <person name="Labutti K."/>
            <person name="Zhao Z."/>
            <person name="Chiniquy J."/>
            <person name="Barry K."/>
            <person name="Brewer H.M."/>
            <person name="Purvine S.O."/>
            <person name="Wright A.T."/>
            <person name="Boxma B."/>
            <person name="Van Alen T."/>
            <person name="Hackstein J.H."/>
            <person name="Baker S.E."/>
            <person name="Grigoriev I.V."/>
            <person name="O'Malley M.A."/>
        </authorList>
    </citation>
    <scope>NUCLEOTIDE SEQUENCE [LARGE SCALE GENOMIC DNA]</scope>
    <source>
        <strain evidence="2 3">S4</strain>
    </source>
</reference>
<dbReference type="OrthoDB" id="2143908at2759"/>
<keyword evidence="1" id="KW-0472">Membrane</keyword>